<evidence type="ECO:0000313" key="1">
    <source>
        <dbReference type="EMBL" id="QHU07993.1"/>
    </source>
</evidence>
<name>A0A6C0JRL0_9ZZZZ</name>
<reference evidence="1" key="1">
    <citation type="journal article" date="2020" name="Nature">
        <title>Giant virus diversity and host interactions through global metagenomics.</title>
        <authorList>
            <person name="Schulz F."/>
            <person name="Roux S."/>
            <person name="Paez-Espino D."/>
            <person name="Jungbluth S."/>
            <person name="Walsh D.A."/>
            <person name="Denef V.J."/>
            <person name="McMahon K.D."/>
            <person name="Konstantinidis K.T."/>
            <person name="Eloe-Fadrosh E.A."/>
            <person name="Kyrpides N.C."/>
            <person name="Woyke T."/>
        </authorList>
    </citation>
    <scope>NUCLEOTIDE SEQUENCE</scope>
    <source>
        <strain evidence="1">GVMAG-S-1062768-28</strain>
    </source>
</reference>
<dbReference type="Gene3D" id="2.60.120.590">
    <property type="entry name" value="Alpha-ketoglutarate-dependent dioxygenase AlkB-like"/>
    <property type="match status" value="1"/>
</dbReference>
<dbReference type="AlphaFoldDB" id="A0A6C0JRL0"/>
<organism evidence="1">
    <name type="scientific">viral metagenome</name>
    <dbReference type="NCBI Taxonomy" id="1070528"/>
    <lineage>
        <taxon>unclassified sequences</taxon>
        <taxon>metagenomes</taxon>
        <taxon>organismal metagenomes</taxon>
    </lineage>
</organism>
<accession>A0A6C0JRL0</accession>
<protein>
    <submittedName>
        <fullName evidence="1">Uncharacterized protein</fullName>
    </submittedName>
</protein>
<sequence length="117" mass="13426">MKIEFTTKKSYISNMQTIIKTATSSLKMMPDYLSEKKRDRLFQKCLELDLVKNPKIKLYGKEATMHRSVGFFSDESEGYKYSGQLAVSQPLPDFLTKLLAKVNEEFGTDFNGILVKL</sequence>
<dbReference type="InterPro" id="IPR037151">
    <property type="entry name" value="AlkB-like_sf"/>
</dbReference>
<dbReference type="SUPFAM" id="SSF51197">
    <property type="entry name" value="Clavaminate synthase-like"/>
    <property type="match status" value="1"/>
</dbReference>
<dbReference type="EMBL" id="MN740694">
    <property type="protein sequence ID" value="QHU07993.1"/>
    <property type="molecule type" value="Genomic_DNA"/>
</dbReference>
<proteinExistence type="predicted"/>